<protein>
    <recommendedName>
        <fullName evidence="4">DUF3421 domain-containing protein</fullName>
    </recommendedName>
</protein>
<evidence type="ECO:0000313" key="2">
    <source>
        <dbReference type="EMBL" id="ARN83037.1"/>
    </source>
</evidence>
<reference evidence="2 3" key="1">
    <citation type="submission" date="2017-02" db="EMBL/GenBank/DDBJ databases">
        <authorList>
            <person name="Peterson S.W."/>
        </authorList>
    </citation>
    <scope>NUCLEOTIDE SEQUENCE [LARGE SCALE GENOMIC DNA]</scope>
    <source>
        <strain evidence="2 3">S285</strain>
    </source>
</reference>
<dbReference type="RefSeq" id="WP_085773182.1">
    <property type="nucleotide sequence ID" value="NZ_AP027149.1"/>
</dbReference>
<feature type="chain" id="PRO_5013320809" description="DUF3421 domain-containing protein" evidence="1">
    <location>
        <begin position="24"/>
        <end position="169"/>
    </location>
</feature>
<keyword evidence="1" id="KW-0732">Signal</keyword>
<dbReference type="EMBL" id="CP019948">
    <property type="protein sequence ID" value="ARN83037.1"/>
    <property type="molecule type" value="Genomic_DNA"/>
</dbReference>
<dbReference type="PANTHER" id="PTHR31649">
    <property type="entry name" value="AGAP009604-PA"/>
    <property type="match status" value="1"/>
</dbReference>
<name>A0A1W6MZL7_9HYPH</name>
<organism evidence="2 3">
    <name type="scientific">Methylocystis bryophila</name>
    <dbReference type="NCBI Taxonomy" id="655015"/>
    <lineage>
        <taxon>Bacteria</taxon>
        <taxon>Pseudomonadati</taxon>
        <taxon>Pseudomonadota</taxon>
        <taxon>Alphaproteobacteria</taxon>
        <taxon>Hyphomicrobiales</taxon>
        <taxon>Methylocystaceae</taxon>
        <taxon>Methylocystis</taxon>
    </lineage>
</organism>
<keyword evidence="3" id="KW-1185">Reference proteome</keyword>
<dbReference type="SMART" id="SM00696">
    <property type="entry name" value="DM9"/>
    <property type="match status" value="1"/>
</dbReference>
<dbReference type="AlphaFoldDB" id="A0A1W6MZL7"/>
<accession>A0A1W6MZL7</accession>
<dbReference type="OrthoDB" id="7876204at2"/>
<dbReference type="KEGG" id="mbry:B1812_20300"/>
<dbReference type="STRING" id="655015.B1812_20300"/>
<dbReference type="InterPro" id="IPR006616">
    <property type="entry name" value="DM9_repeat"/>
</dbReference>
<evidence type="ECO:0000256" key="1">
    <source>
        <dbReference type="SAM" id="SignalP"/>
    </source>
</evidence>
<dbReference type="Proteomes" id="UP000193978">
    <property type="component" value="Chromosome"/>
</dbReference>
<proteinExistence type="predicted"/>
<feature type="signal peptide" evidence="1">
    <location>
        <begin position="1"/>
        <end position="23"/>
    </location>
</feature>
<dbReference type="PANTHER" id="PTHR31649:SF1">
    <property type="entry name" value="FARNESOIC ACID O-METHYL TRANSFERASE DOMAIN-CONTAINING PROTEIN"/>
    <property type="match status" value="1"/>
</dbReference>
<evidence type="ECO:0008006" key="4">
    <source>
        <dbReference type="Google" id="ProtNLM"/>
    </source>
</evidence>
<dbReference type="Pfam" id="PF11901">
    <property type="entry name" value="DM9"/>
    <property type="match status" value="1"/>
</dbReference>
<sequence length="169" mass="18501">MKYSTLFALSVSLFMAGGSAAEAWEWTPWGLEHGTTPPPGAFLGGTEQVTGENRTRQLWICQIEDTIGIHPGKVVEGYCNIGYDSKERKYGSYRVLTNVAAAHWVHASNGEVPNGAFEGGREPERTLYVCRGPYNNGVHPGKIVDHACNIPWGGGEPHLSNYEVLIVDR</sequence>
<gene>
    <name evidence="2" type="ORF">B1812_20300</name>
</gene>
<evidence type="ECO:0000313" key="3">
    <source>
        <dbReference type="Proteomes" id="UP000193978"/>
    </source>
</evidence>